<dbReference type="Proteomes" id="UP000565579">
    <property type="component" value="Unassembled WGS sequence"/>
</dbReference>
<keyword evidence="3" id="KW-1185">Reference proteome</keyword>
<evidence type="ECO:0000313" key="3">
    <source>
        <dbReference type="Proteomes" id="UP000565579"/>
    </source>
</evidence>
<feature type="transmembrane region" description="Helical" evidence="1">
    <location>
        <begin position="20"/>
        <end position="37"/>
    </location>
</feature>
<keyword evidence="1" id="KW-0472">Membrane</keyword>
<organism evidence="2 3">
    <name type="scientific">Nonomuraea rubra</name>
    <dbReference type="NCBI Taxonomy" id="46180"/>
    <lineage>
        <taxon>Bacteria</taxon>
        <taxon>Bacillati</taxon>
        <taxon>Actinomycetota</taxon>
        <taxon>Actinomycetes</taxon>
        <taxon>Streptosporangiales</taxon>
        <taxon>Streptosporangiaceae</taxon>
        <taxon>Nonomuraea</taxon>
    </lineage>
</organism>
<reference evidence="2 3" key="1">
    <citation type="submission" date="2020-08" db="EMBL/GenBank/DDBJ databases">
        <title>Sequencing the genomes of 1000 actinobacteria strains.</title>
        <authorList>
            <person name="Klenk H.-P."/>
        </authorList>
    </citation>
    <scope>NUCLEOTIDE SEQUENCE [LARGE SCALE GENOMIC DNA]</scope>
    <source>
        <strain evidence="2 3">DSM 43768</strain>
    </source>
</reference>
<evidence type="ECO:0000313" key="2">
    <source>
        <dbReference type="EMBL" id="MBB6554917.1"/>
    </source>
</evidence>
<feature type="transmembrane region" description="Helical" evidence="1">
    <location>
        <begin position="46"/>
        <end position="69"/>
    </location>
</feature>
<dbReference type="GO" id="GO:0016301">
    <property type="term" value="F:kinase activity"/>
    <property type="evidence" value="ECO:0007669"/>
    <property type="project" value="UniProtKB-KW"/>
</dbReference>
<keyword evidence="2" id="KW-0418">Kinase</keyword>
<comment type="caution">
    <text evidence="2">The sequence shown here is derived from an EMBL/GenBank/DDBJ whole genome shotgun (WGS) entry which is preliminary data.</text>
</comment>
<keyword evidence="1" id="KW-1133">Transmembrane helix</keyword>
<accession>A0A7X0P4B2</accession>
<proteinExistence type="predicted"/>
<name>A0A7X0P4B2_9ACTN</name>
<gene>
    <name evidence="2" type="ORF">HD593_009712</name>
</gene>
<dbReference type="AlphaFoldDB" id="A0A7X0P4B2"/>
<protein>
    <submittedName>
        <fullName evidence="2">2-keto-3-deoxy-galactonokinase</fullName>
    </submittedName>
</protein>
<keyword evidence="1" id="KW-0812">Transmembrane</keyword>
<sequence length="74" mass="7866">MHALSLAFTAGISTVIDSRQVSLVILTVLIGLTVAAMRKMFRHTHVVMVVGGTGLLLGVLAVLTLAYLVTYRAI</sequence>
<keyword evidence="2" id="KW-0808">Transferase</keyword>
<evidence type="ECO:0000256" key="1">
    <source>
        <dbReference type="SAM" id="Phobius"/>
    </source>
</evidence>
<dbReference type="EMBL" id="JACHMI010000001">
    <property type="protein sequence ID" value="MBB6554917.1"/>
    <property type="molecule type" value="Genomic_DNA"/>
</dbReference>
<dbReference type="RefSeq" id="WP_185109567.1">
    <property type="nucleotide sequence ID" value="NZ_JACHMI010000001.1"/>
</dbReference>